<dbReference type="EMBL" id="JAPFFK010000019">
    <property type="protein sequence ID" value="KAJ6685379.1"/>
    <property type="molecule type" value="Genomic_DNA"/>
</dbReference>
<keyword evidence="2" id="KW-1185">Reference proteome</keyword>
<protein>
    <submittedName>
        <fullName evidence="1">F8K7.16</fullName>
    </submittedName>
</protein>
<reference evidence="1" key="1">
    <citation type="submission" date="2022-11" db="EMBL/GenBank/DDBJ databases">
        <authorList>
            <person name="Hyden B.L."/>
            <person name="Feng K."/>
            <person name="Yates T."/>
            <person name="Jawdy S."/>
            <person name="Smart L.B."/>
            <person name="Muchero W."/>
        </authorList>
    </citation>
    <scope>NUCLEOTIDE SEQUENCE</scope>
    <source>
        <tissue evidence="1">Shoot tip</tissue>
    </source>
</reference>
<accession>A0A9Q0PCR0</accession>
<evidence type="ECO:0000313" key="2">
    <source>
        <dbReference type="Proteomes" id="UP001151532"/>
    </source>
</evidence>
<dbReference type="OrthoDB" id="1916120at2759"/>
<reference evidence="1" key="2">
    <citation type="journal article" date="2023" name="Int. J. Mol. Sci.">
        <title>De Novo Assembly and Annotation of 11 Diverse Shrub Willow (Salix) Genomes Reveals Novel Gene Organization in Sex-Linked Regions.</title>
        <authorList>
            <person name="Hyden B."/>
            <person name="Feng K."/>
            <person name="Yates T.B."/>
            <person name="Jawdy S."/>
            <person name="Cereghino C."/>
            <person name="Smart L.B."/>
            <person name="Muchero W."/>
        </authorList>
    </citation>
    <scope>NUCLEOTIDE SEQUENCE</scope>
    <source>
        <tissue evidence="1">Shoot tip</tissue>
    </source>
</reference>
<dbReference type="AlphaFoldDB" id="A0A9Q0PCR0"/>
<gene>
    <name evidence="1" type="ORF">OIU79_015430</name>
</gene>
<sequence length="142" mass="16307">MGICECSDHSPRKLARACLVMSECSCIFKSDKLIMLTRIIRHGHRSDLSELDTSEEDYNYAPGTVEICVSLSRRTGDYRRVQYLRKSFRPRTRRIRVGLGSDFDYGFKRIPLAKHGEQIITLHNVRMTHTSQSVLKGSSLSR</sequence>
<evidence type="ECO:0000313" key="1">
    <source>
        <dbReference type="EMBL" id="KAJ6685379.1"/>
    </source>
</evidence>
<proteinExistence type="predicted"/>
<dbReference type="Proteomes" id="UP001151532">
    <property type="component" value="Chromosome 2"/>
</dbReference>
<comment type="caution">
    <text evidence="1">The sequence shown here is derived from an EMBL/GenBank/DDBJ whole genome shotgun (WGS) entry which is preliminary data.</text>
</comment>
<name>A0A9Q0PCR0_SALPP</name>
<organism evidence="1 2">
    <name type="scientific">Salix purpurea</name>
    <name type="common">Purple osier willow</name>
    <dbReference type="NCBI Taxonomy" id="77065"/>
    <lineage>
        <taxon>Eukaryota</taxon>
        <taxon>Viridiplantae</taxon>
        <taxon>Streptophyta</taxon>
        <taxon>Embryophyta</taxon>
        <taxon>Tracheophyta</taxon>
        <taxon>Spermatophyta</taxon>
        <taxon>Magnoliopsida</taxon>
        <taxon>eudicotyledons</taxon>
        <taxon>Gunneridae</taxon>
        <taxon>Pentapetalae</taxon>
        <taxon>rosids</taxon>
        <taxon>fabids</taxon>
        <taxon>Malpighiales</taxon>
        <taxon>Salicaceae</taxon>
        <taxon>Saliceae</taxon>
        <taxon>Salix</taxon>
    </lineage>
</organism>